<comment type="caution">
    <text evidence="2">The sequence shown here is derived from an EMBL/GenBank/DDBJ whole genome shotgun (WGS) entry which is preliminary data.</text>
</comment>
<evidence type="ECO:0000313" key="2">
    <source>
        <dbReference type="EMBL" id="GAH45178.1"/>
    </source>
</evidence>
<evidence type="ECO:0000259" key="1">
    <source>
        <dbReference type="SMART" id="SM01126"/>
    </source>
</evidence>
<sequence length="226" mass="26225">MFDKCKFSLLVAFHIAFKISVRKKGMSSLELSKEFGLRQVTCWRFKRKIQKAMKSSGKYPLEGEVHVDECMIGGPEEHKRGRSHGKKKLVVVALEKLEQGVGRGYAQVIDRASSKDFKPFFETYISKESKVITDEWNGYTPLKQLYPNMEQVPSDSGKGLPDLHIHIMNIKGWLRGIHHHCSREHLQGYLDEFHFRFNRRNNMDTIFNLLIKKMVESEPKPTKSIT</sequence>
<dbReference type="AlphaFoldDB" id="X1HIP1"/>
<proteinExistence type="predicted"/>
<organism evidence="2">
    <name type="scientific">marine sediment metagenome</name>
    <dbReference type="NCBI Taxonomy" id="412755"/>
    <lineage>
        <taxon>unclassified sequences</taxon>
        <taxon>metagenomes</taxon>
        <taxon>ecological metagenomes</taxon>
    </lineage>
</organism>
<dbReference type="NCBIfam" id="NF033547">
    <property type="entry name" value="transpos_IS1595"/>
    <property type="match status" value="1"/>
</dbReference>
<reference evidence="2" key="1">
    <citation type="journal article" date="2014" name="Front. Microbiol.">
        <title>High frequency of phylogenetically diverse reductive dehalogenase-homologous genes in deep subseafloor sedimentary metagenomes.</title>
        <authorList>
            <person name="Kawai M."/>
            <person name="Futagami T."/>
            <person name="Toyoda A."/>
            <person name="Takaki Y."/>
            <person name="Nishi S."/>
            <person name="Hori S."/>
            <person name="Arai W."/>
            <person name="Tsubouchi T."/>
            <person name="Morono Y."/>
            <person name="Uchiyama I."/>
            <person name="Ito T."/>
            <person name="Fujiyama A."/>
            <person name="Inagaki F."/>
            <person name="Takami H."/>
        </authorList>
    </citation>
    <scope>NUCLEOTIDE SEQUENCE</scope>
    <source>
        <strain evidence="2">Expedition CK06-06</strain>
    </source>
</reference>
<gene>
    <name evidence="2" type="ORF">S03H2_14650</name>
</gene>
<dbReference type="SMART" id="SM01126">
    <property type="entry name" value="DDE_Tnp_IS1595"/>
    <property type="match status" value="1"/>
</dbReference>
<name>X1HIP1_9ZZZZ</name>
<feature type="domain" description="ISXO2-like transposase" evidence="1">
    <location>
        <begin position="60"/>
        <end position="198"/>
    </location>
</feature>
<accession>X1HIP1</accession>
<dbReference type="InterPro" id="IPR024445">
    <property type="entry name" value="Tnp_ISXO2-like"/>
</dbReference>
<protein>
    <recommendedName>
        <fullName evidence="1">ISXO2-like transposase domain-containing protein</fullName>
    </recommendedName>
</protein>
<dbReference type="Pfam" id="PF12762">
    <property type="entry name" value="DDE_Tnp_IS1595"/>
    <property type="match status" value="1"/>
</dbReference>
<dbReference type="EMBL" id="BARU01007440">
    <property type="protein sequence ID" value="GAH45178.1"/>
    <property type="molecule type" value="Genomic_DNA"/>
</dbReference>